<dbReference type="Gene3D" id="1.25.10.10">
    <property type="entry name" value="Leucine-rich Repeat Variant"/>
    <property type="match status" value="4"/>
</dbReference>
<dbReference type="Proteomes" id="UP000016960">
    <property type="component" value="Unassembled WGS sequence"/>
</dbReference>
<keyword evidence="3" id="KW-0456">Lyase</keyword>
<dbReference type="GO" id="GO:0016829">
    <property type="term" value="F:lyase activity"/>
    <property type="evidence" value="ECO:0007669"/>
    <property type="project" value="UniProtKB-KW"/>
</dbReference>
<protein>
    <submittedName>
        <fullName evidence="3">HEAT domain containing protein</fullName>
        <ecNumber evidence="3">4.-.-.-</ecNumber>
    </submittedName>
</protein>
<gene>
    <name evidence="3" type="ORF">KR51_00013000</name>
</gene>
<proteinExistence type="predicted"/>
<dbReference type="GO" id="GO:0016491">
    <property type="term" value="F:oxidoreductase activity"/>
    <property type="evidence" value="ECO:0007669"/>
    <property type="project" value="TreeGrafter"/>
</dbReference>
<dbReference type="Pfam" id="PF03130">
    <property type="entry name" value="HEAT_PBS"/>
    <property type="match status" value="2"/>
</dbReference>
<dbReference type="InterPro" id="IPR016024">
    <property type="entry name" value="ARM-type_fold"/>
</dbReference>
<dbReference type="EC" id="4.-.-.-" evidence="3"/>
<dbReference type="PATRIC" id="fig|582515.4.peg.1450"/>
<dbReference type="InterPro" id="IPR011989">
    <property type="entry name" value="ARM-like"/>
</dbReference>
<dbReference type="SMART" id="SM00567">
    <property type="entry name" value="EZ_HEAT"/>
    <property type="match status" value="8"/>
</dbReference>
<dbReference type="EMBL" id="ASSJ01000035">
    <property type="protein sequence ID" value="ERN41970.1"/>
    <property type="molecule type" value="Genomic_DNA"/>
</dbReference>
<reference evidence="3 4" key="1">
    <citation type="submission" date="2013-05" db="EMBL/GenBank/DDBJ databases">
        <title>Draft genome sequence of Rubidibacter lacunae KORDI 51-2.</title>
        <authorList>
            <person name="Choi D.H."/>
            <person name="Noh J.H."/>
            <person name="Kwon K.-K."/>
            <person name="Lee J.-H."/>
            <person name="Ryu J.-Y."/>
        </authorList>
    </citation>
    <scope>NUCLEOTIDE SEQUENCE [LARGE SCALE GENOMIC DNA]</scope>
    <source>
        <strain evidence="3 4">KORDI 51-2</strain>
    </source>
</reference>
<keyword evidence="1" id="KW-0042">Antenna complex</keyword>
<dbReference type="PANTHER" id="PTHR12697">
    <property type="entry name" value="PBS LYASE HEAT-LIKE PROTEIN"/>
    <property type="match status" value="1"/>
</dbReference>
<comment type="caution">
    <text evidence="3">The sequence shown here is derived from an EMBL/GenBank/DDBJ whole genome shotgun (WGS) entry which is preliminary data.</text>
</comment>
<dbReference type="eggNOG" id="COG1413">
    <property type="taxonomic scope" value="Bacteria"/>
</dbReference>
<dbReference type="Pfam" id="PF13646">
    <property type="entry name" value="HEAT_2"/>
    <property type="match status" value="3"/>
</dbReference>
<name>U5DQK4_9CHRO</name>
<dbReference type="OrthoDB" id="454552at2"/>
<evidence type="ECO:0000256" key="1">
    <source>
        <dbReference type="ARBA" id="ARBA00022549"/>
    </source>
</evidence>
<evidence type="ECO:0000313" key="4">
    <source>
        <dbReference type="Proteomes" id="UP000016960"/>
    </source>
</evidence>
<dbReference type="SUPFAM" id="SSF48371">
    <property type="entry name" value="ARM repeat"/>
    <property type="match status" value="1"/>
</dbReference>
<dbReference type="AlphaFoldDB" id="U5DQK4"/>
<dbReference type="PANTHER" id="PTHR12697:SF5">
    <property type="entry name" value="DEOXYHYPUSINE HYDROXYLASE"/>
    <property type="match status" value="1"/>
</dbReference>
<keyword evidence="2" id="KW-0605">Phycobilisome</keyword>
<dbReference type="STRING" id="582515.KR51_00013000"/>
<dbReference type="InterPro" id="IPR004155">
    <property type="entry name" value="PBS_lyase_HEAT"/>
</dbReference>
<dbReference type="InParanoid" id="U5DQK4"/>
<organism evidence="3 4">
    <name type="scientific">Rubidibacter lacunae KORDI 51-2</name>
    <dbReference type="NCBI Taxonomy" id="582515"/>
    <lineage>
        <taxon>Bacteria</taxon>
        <taxon>Bacillati</taxon>
        <taxon>Cyanobacteriota</taxon>
        <taxon>Cyanophyceae</taxon>
        <taxon>Oscillatoriophycideae</taxon>
        <taxon>Chroococcales</taxon>
        <taxon>Aphanothecaceae</taxon>
        <taxon>Rubidibacter</taxon>
    </lineage>
</organism>
<keyword evidence="4" id="KW-1185">Reference proteome</keyword>
<sequence length="477" mass="52304">MTEEIVVRPPQPICSAETAIAALSSEDDGIRYYAAWWLGKHRVQDACEALCEALKDERDRTALGGYPLRRQAARSLGLLKNSLAVPALIEVLECPDLRLQEAAIHALATIEDRAAIPGLLALFDLEGEIAAEALLEALATFEVWEARLQVEKFYSHPSERVQCAAARYLYALTRESTYLQKLLQTLEHENHFLRWAATFDLGGLGLLEVAPALIKAFVPNSIKLLNLKRILERLLQNEAIAEVQRQKESDFLFDSIDGLLIELESSTRNALDASTRLEVSEESIREMRSLEALVIAQQDETGGTQDESVSPVAALIAALRSKHPKVRAAAIDGLVELAPATVKPLIEAYESSNDHGYQACLIQAIARIGDPRALELLQDVVGVEIANHCQGNVRRVAALGLGRIGRQAPGSKASQLALKKLDWALRMPEDWALRYSAAVSLEEIGSTESMFVLQTAANSEIDLVVQTRIARALAAIL</sequence>
<evidence type="ECO:0000256" key="2">
    <source>
        <dbReference type="ARBA" id="ARBA00022738"/>
    </source>
</evidence>
<evidence type="ECO:0000313" key="3">
    <source>
        <dbReference type="EMBL" id="ERN41970.1"/>
    </source>
</evidence>
<accession>U5DQK4</accession>
<dbReference type="GO" id="GO:0030089">
    <property type="term" value="C:phycobilisome"/>
    <property type="evidence" value="ECO:0007669"/>
    <property type="project" value="UniProtKB-KW"/>
</dbReference>